<keyword evidence="1" id="KW-1133">Transmembrane helix</keyword>
<evidence type="ECO:0000256" key="1">
    <source>
        <dbReference type="SAM" id="Phobius"/>
    </source>
</evidence>
<feature type="transmembrane region" description="Helical" evidence="1">
    <location>
        <begin position="38"/>
        <end position="58"/>
    </location>
</feature>
<evidence type="ECO:0008006" key="4">
    <source>
        <dbReference type="Google" id="ProtNLM"/>
    </source>
</evidence>
<comment type="caution">
    <text evidence="2">The sequence shown here is derived from an EMBL/GenBank/DDBJ whole genome shotgun (WGS) entry which is preliminary data.</text>
</comment>
<name>A0ABW2UKW6_9RHOB</name>
<sequence length="61" mass="6874">MKLIDPRHPFFRPRWRRWATVVVPAAWALVEVSSGQLLWAGLFGAAAAYAGYVLILTYPSE</sequence>
<evidence type="ECO:0000313" key="3">
    <source>
        <dbReference type="Proteomes" id="UP001596516"/>
    </source>
</evidence>
<evidence type="ECO:0000313" key="2">
    <source>
        <dbReference type="EMBL" id="MFC7705354.1"/>
    </source>
</evidence>
<accession>A0ABW2UKW6</accession>
<keyword evidence="1" id="KW-0472">Membrane</keyword>
<organism evidence="2 3">
    <name type="scientific">Plastorhodobacter daqingensis</name>
    <dbReference type="NCBI Taxonomy" id="1387281"/>
    <lineage>
        <taxon>Bacteria</taxon>
        <taxon>Pseudomonadati</taxon>
        <taxon>Pseudomonadota</taxon>
        <taxon>Alphaproteobacteria</taxon>
        <taxon>Rhodobacterales</taxon>
        <taxon>Paracoccaceae</taxon>
        <taxon>Plastorhodobacter</taxon>
    </lineage>
</organism>
<gene>
    <name evidence="2" type="ORF">ACFQXB_14230</name>
</gene>
<dbReference type="Proteomes" id="UP001596516">
    <property type="component" value="Unassembled WGS sequence"/>
</dbReference>
<keyword evidence="3" id="KW-1185">Reference proteome</keyword>
<keyword evidence="1" id="KW-0812">Transmembrane</keyword>
<dbReference type="EMBL" id="JBHTFQ010000007">
    <property type="protein sequence ID" value="MFC7705354.1"/>
    <property type="molecule type" value="Genomic_DNA"/>
</dbReference>
<dbReference type="RefSeq" id="WP_377405124.1">
    <property type="nucleotide sequence ID" value="NZ_JBHTFQ010000007.1"/>
</dbReference>
<reference evidence="3" key="1">
    <citation type="journal article" date="2019" name="Int. J. Syst. Evol. Microbiol.">
        <title>The Global Catalogue of Microorganisms (GCM) 10K type strain sequencing project: providing services to taxonomists for standard genome sequencing and annotation.</title>
        <authorList>
            <consortium name="The Broad Institute Genomics Platform"/>
            <consortium name="The Broad Institute Genome Sequencing Center for Infectious Disease"/>
            <person name="Wu L."/>
            <person name="Ma J."/>
        </authorList>
    </citation>
    <scope>NUCLEOTIDE SEQUENCE [LARGE SCALE GENOMIC DNA]</scope>
    <source>
        <strain evidence="3">CGMCC 1.12750</strain>
    </source>
</reference>
<proteinExistence type="predicted"/>
<protein>
    <recommendedName>
        <fullName evidence="4">DUF3329 domain-containing protein</fullName>
    </recommendedName>
</protein>